<comment type="caution">
    <text evidence="10">The sequence shown here is derived from an EMBL/GenBank/DDBJ whole genome shotgun (WGS) entry which is preliminary data.</text>
</comment>
<dbReference type="FunFam" id="1.20.140.10:FF:000001">
    <property type="entry name" value="Acyl-CoA dehydrogenase"/>
    <property type="match status" value="1"/>
</dbReference>
<feature type="domain" description="Acyl-CoA oxidase/dehydrogenase middle" evidence="8">
    <location>
        <begin position="122"/>
        <end position="219"/>
    </location>
</feature>
<gene>
    <name evidence="10" type="ORF">BZG01_19665</name>
</gene>
<comment type="cofactor">
    <cofactor evidence="1 6">
        <name>FAD</name>
        <dbReference type="ChEBI" id="CHEBI:57692"/>
    </cofactor>
</comment>
<organism evidence="10 11">
    <name type="scientific">Labilibaculum manganireducens</name>
    <dbReference type="NCBI Taxonomy" id="1940525"/>
    <lineage>
        <taxon>Bacteria</taxon>
        <taxon>Pseudomonadati</taxon>
        <taxon>Bacteroidota</taxon>
        <taxon>Bacteroidia</taxon>
        <taxon>Marinilabiliales</taxon>
        <taxon>Marinifilaceae</taxon>
        <taxon>Labilibaculum</taxon>
    </lineage>
</organism>
<evidence type="ECO:0000259" key="8">
    <source>
        <dbReference type="Pfam" id="PF02770"/>
    </source>
</evidence>
<dbReference type="Pfam" id="PF02771">
    <property type="entry name" value="Acyl-CoA_dh_N"/>
    <property type="match status" value="1"/>
</dbReference>
<feature type="domain" description="Acyl-CoA dehydrogenase/oxidase N-terminal" evidence="9">
    <location>
        <begin position="6"/>
        <end position="118"/>
    </location>
</feature>
<dbReference type="Gene3D" id="1.20.140.10">
    <property type="entry name" value="Butyryl-CoA Dehydrogenase, subunit A, domain 3"/>
    <property type="match status" value="1"/>
</dbReference>
<evidence type="ECO:0000256" key="5">
    <source>
        <dbReference type="ARBA" id="ARBA00023002"/>
    </source>
</evidence>
<dbReference type="EMBL" id="MVDE01000047">
    <property type="protein sequence ID" value="PKQ61297.1"/>
    <property type="molecule type" value="Genomic_DNA"/>
</dbReference>
<dbReference type="Proteomes" id="UP000233618">
    <property type="component" value="Unassembled WGS sequence"/>
</dbReference>
<proteinExistence type="inferred from homology"/>
<dbReference type="FunFam" id="2.40.110.10:FF:000002">
    <property type="entry name" value="Acyl-CoA dehydrogenase fadE12"/>
    <property type="match status" value="1"/>
</dbReference>
<keyword evidence="11" id="KW-1185">Reference proteome</keyword>
<dbReference type="PROSITE" id="PS00072">
    <property type="entry name" value="ACYL_COA_DH_1"/>
    <property type="match status" value="1"/>
</dbReference>
<dbReference type="AlphaFoldDB" id="A0A2N3HTC8"/>
<feature type="domain" description="Acyl-CoA dehydrogenase/oxidase C-terminal" evidence="7">
    <location>
        <begin position="231"/>
        <end position="378"/>
    </location>
</feature>
<evidence type="ECO:0000256" key="4">
    <source>
        <dbReference type="ARBA" id="ARBA00022827"/>
    </source>
</evidence>
<evidence type="ECO:0000259" key="9">
    <source>
        <dbReference type="Pfam" id="PF02771"/>
    </source>
</evidence>
<dbReference type="GO" id="GO:0050660">
    <property type="term" value="F:flavin adenine dinucleotide binding"/>
    <property type="evidence" value="ECO:0007669"/>
    <property type="project" value="InterPro"/>
</dbReference>
<evidence type="ECO:0000256" key="6">
    <source>
        <dbReference type="RuleBase" id="RU362125"/>
    </source>
</evidence>
<evidence type="ECO:0000256" key="3">
    <source>
        <dbReference type="ARBA" id="ARBA00022630"/>
    </source>
</evidence>
<dbReference type="InterPro" id="IPR009075">
    <property type="entry name" value="AcylCo_DH/oxidase_C"/>
</dbReference>
<keyword evidence="4 6" id="KW-0274">FAD</keyword>
<sequence>MFPYLNDEHDTIRKAVRDFAERDIKPLAQELDEKEEFSIELTLKMGEMGLFGMTLPEKYGGHNTDYLSYIIAVEEIARVDGSHAATLAAHNSLGIGPLYEFGSEEQKLKYLPGLCSGKELWAFGLTEPDAGSDSRGSKTYAKDTGDSWVINGSKIFITNGSTPLCSGVTVQTVTEIKGKEKEFTTFIVEKGTPGWKSKAMHGKMMWRASDTSEMFFDNCCIPKDNLLGKRGMGSKVMLKTLDSGRLSIAAMGLGCAQGAYELALAYAKERKQFGKTLSKFQAISFKLADMALKIELARNLLYKACWLKDTGKEYGKEAAMAKLYCSEIAKEVADEAVQIHGGYGLMKDYPVERFYRDQRLLQIGEGTSEIQRLVISRYIGC</sequence>
<dbReference type="FunFam" id="1.10.540.10:FF:000002">
    <property type="entry name" value="Acyl-CoA dehydrogenase FadE19"/>
    <property type="match status" value="1"/>
</dbReference>
<evidence type="ECO:0000256" key="2">
    <source>
        <dbReference type="ARBA" id="ARBA00009347"/>
    </source>
</evidence>
<keyword evidence="3 6" id="KW-0285">Flavoprotein</keyword>
<dbReference type="SUPFAM" id="SSF56645">
    <property type="entry name" value="Acyl-CoA dehydrogenase NM domain-like"/>
    <property type="match status" value="1"/>
</dbReference>
<dbReference type="InterPro" id="IPR046373">
    <property type="entry name" value="Acyl-CoA_Oxase/DH_mid-dom_sf"/>
</dbReference>
<dbReference type="PROSITE" id="PS00073">
    <property type="entry name" value="ACYL_COA_DH_2"/>
    <property type="match status" value="1"/>
</dbReference>
<dbReference type="PANTHER" id="PTHR43884:SF12">
    <property type="entry name" value="ISOVALERYL-COA DEHYDROGENASE, MITOCHONDRIAL-RELATED"/>
    <property type="match status" value="1"/>
</dbReference>
<evidence type="ECO:0000313" key="11">
    <source>
        <dbReference type="Proteomes" id="UP000233618"/>
    </source>
</evidence>
<dbReference type="InterPro" id="IPR009100">
    <property type="entry name" value="AcylCoA_DH/oxidase_NM_dom_sf"/>
</dbReference>
<keyword evidence="5 6" id="KW-0560">Oxidoreductase</keyword>
<comment type="similarity">
    <text evidence="2 6">Belongs to the acyl-CoA dehydrogenase family.</text>
</comment>
<dbReference type="InterPro" id="IPR013786">
    <property type="entry name" value="AcylCoA_DH/ox_N"/>
</dbReference>
<dbReference type="Gene3D" id="2.40.110.10">
    <property type="entry name" value="Butyryl-CoA Dehydrogenase, subunit A, domain 2"/>
    <property type="match status" value="1"/>
</dbReference>
<dbReference type="SUPFAM" id="SSF47203">
    <property type="entry name" value="Acyl-CoA dehydrogenase C-terminal domain-like"/>
    <property type="match status" value="1"/>
</dbReference>
<dbReference type="Pfam" id="PF02770">
    <property type="entry name" value="Acyl-CoA_dh_M"/>
    <property type="match status" value="1"/>
</dbReference>
<dbReference type="RefSeq" id="WP_101311559.1">
    <property type="nucleotide sequence ID" value="NZ_CAXXEE010000003.1"/>
</dbReference>
<accession>A0A2N3HTC8</accession>
<dbReference type="Pfam" id="PF00441">
    <property type="entry name" value="Acyl-CoA_dh_1"/>
    <property type="match status" value="1"/>
</dbReference>
<protein>
    <submittedName>
        <fullName evidence="10">Acyl-CoA dehydrogenase</fullName>
    </submittedName>
</protein>
<dbReference type="InterPro" id="IPR006089">
    <property type="entry name" value="Acyl-CoA_DH_CS"/>
</dbReference>
<dbReference type="GO" id="GO:0003995">
    <property type="term" value="F:acyl-CoA dehydrogenase activity"/>
    <property type="evidence" value="ECO:0007669"/>
    <property type="project" value="InterPro"/>
</dbReference>
<dbReference type="PIRSF" id="PIRSF016578">
    <property type="entry name" value="HsaA"/>
    <property type="match status" value="1"/>
</dbReference>
<name>A0A2N3HTC8_9BACT</name>
<dbReference type="InterPro" id="IPR006091">
    <property type="entry name" value="Acyl-CoA_Oxase/DH_mid-dom"/>
</dbReference>
<evidence type="ECO:0000259" key="7">
    <source>
        <dbReference type="Pfam" id="PF00441"/>
    </source>
</evidence>
<dbReference type="InterPro" id="IPR037069">
    <property type="entry name" value="AcylCoA_DH/ox_N_sf"/>
</dbReference>
<evidence type="ECO:0000313" key="10">
    <source>
        <dbReference type="EMBL" id="PKQ61297.1"/>
    </source>
</evidence>
<dbReference type="Gene3D" id="1.10.540.10">
    <property type="entry name" value="Acyl-CoA dehydrogenase/oxidase, N-terminal domain"/>
    <property type="match status" value="1"/>
</dbReference>
<dbReference type="InterPro" id="IPR036250">
    <property type="entry name" value="AcylCo_DH-like_C"/>
</dbReference>
<evidence type="ECO:0000256" key="1">
    <source>
        <dbReference type="ARBA" id="ARBA00001974"/>
    </source>
</evidence>
<dbReference type="PANTHER" id="PTHR43884">
    <property type="entry name" value="ACYL-COA DEHYDROGENASE"/>
    <property type="match status" value="1"/>
</dbReference>
<reference evidence="10 11" key="1">
    <citation type="journal article" date="2017" name="Front. Microbiol.">
        <title>Labilibaculum manganireducens gen. nov., sp. nov. and Labilibaculum filiforme sp. nov., Novel Bacteroidetes Isolated from Subsurface Sediments of the Baltic Sea.</title>
        <authorList>
            <person name="Vandieken V."/>
            <person name="Marshall I.P."/>
            <person name="Niemann H."/>
            <person name="Engelen B."/>
            <person name="Cypionka H."/>
        </authorList>
    </citation>
    <scope>NUCLEOTIDE SEQUENCE [LARGE SCALE GENOMIC DNA]</scope>
    <source>
        <strain evidence="10 11">59.10-2M</strain>
    </source>
</reference>